<dbReference type="Gene3D" id="3.60.10.10">
    <property type="entry name" value="Endonuclease/exonuclease/phosphatase"/>
    <property type="match status" value="1"/>
</dbReference>
<evidence type="ECO:0000313" key="2">
    <source>
        <dbReference type="EMBL" id="KAH9372353.1"/>
    </source>
</evidence>
<dbReference type="GO" id="GO:0031012">
    <property type="term" value="C:extracellular matrix"/>
    <property type="evidence" value="ECO:0007669"/>
    <property type="project" value="TreeGrafter"/>
</dbReference>
<evidence type="ECO:0000313" key="3">
    <source>
        <dbReference type="Proteomes" id="UP000821853"/>
    </source>
</evidence>
<gene>
    <name evidence="2" type="ORF">HPB48_014579</name>
</gene>
<dbReference type="InterPro" id="IPR005135">
    <property type="entry name" value="Endo/exonuclease/phosphatase"/>
</dbReference>
<dbReference type="InterPro" id="IPR036691">
    <property type="entry name" value="Endo/exonu/phosph_ase_sf"/>
</dbReference>
<sequence length="119" mass="13367">MPFHDALKAVRAKFPNIPILFGDFNFPRINLSSVTISTDVILSESSQFLTLCSEFSVTQVVTQRTRLTRTISSILDLLLADAPDLVSAINYMEGISDHRLLHIMLNLPARKSPKNIKRL</sequence>
<dbReference type="SUPFAM" id="SSF56219">
    <property type="entry name" value="DNase I-like"/>
    <property type="match status" value="1"/>
</dbReference>
<evidence type="ECO:0000259" key="1">
    <source>
        <dbReference type="Pfam" id="PF14529"/>
    </source>
</evidence>
<dbReference type="Proteomes" id="UP000821853">
    <property type="component" value="Chromosome 4"/>
</dbReference>
<name>A0A9J6GC51_HAELO</name>
<keyword evidence="3" id="KW-1185">Reference proteome</keyword>
<feature type="domain" description="Endonuclease/exonuclease/phosphatase" evidence="1">
    <location>
        <begin position="4"/>
        <end position="100"/>
    </location>
</feature>
<dbReference type="AlphaFoldDB" id="A0A9J6GC51"/>
<dbReference type="VEuPathDB" id="VectorBase:HLOH_054423"/>
<comment type="caution">
    <text evidence="2">The sequence shown here is derived from an EMBL/GenBank/DDBJ whole genome shotgun (WGS) entry which is preliminary data.</text>
</comment>
<accession>A0A9J6GC51</accession>
<dbReference type="GO" id="GO:0007508">
    <property type="term" value="P:larval heart development"/>
    <property type="evidence" value="ECO:0007669"/>
    <property type="project" value="TreeGrafter"/>
</dbReference>
<proteinExistence type="predicted"/>
<dbReference type="GO" id="GO:0061343">
    <property type="term" value="P:cell adhesion involved in heart morphogenesis"/>
    <property type="evidence" value="ECO:0007669"/>
    <property type="project" value="TreeGrafter"/>
</dbReference>
<dbReference type="PANTHER" id="PTHR33395">
    <property type="entry name" value="TRANSCRIPTASE, PUTATIVE-RELATED-RELATED"/>
    <property type="match status" value="1"/>
</dbReference>
<dbReference type="GO" id="GO:0003824">
    <property type="term" value="F:catalytic activity"/>
    <property type="evidence" value="ECO:0007669"/>
    <property type="project" value="InterPro"/>
</dbReference>
<dbReference type="Pfam" id="PF14529">
    <property type="entry name" value="Exo_endo_phos_2"/>
    <property type="match status" value="1"/>
</dbReference>
<dbReference type="EMBL" id="JABSTR010000006">
    <property type="protein sequence ID" value="KAH9372353.1"/>
    <property type="molecule type" value="Genomic_DNA"/>
</dbReference>
<dbReference type="PANTHER" id="PTHR33395:SF22">
    <property type="entry name" value="REVERSE TRANSCRIPTASE DOMAIN-CONTAINING PROTEIN"/>
    <property type="match status" value="1"/>
</dbReference>
<reference evidence="2 3" key="1">
    <citation type="journal article" date="2020" name="Cell">
        <title>Large-Scale Comparative Analyses of Tick Genomes Elucidate Their Genetic Diversity and Vector Capacities.</title>
        <authorList>
            <consortium name="Tick Genome and Microbiome Consortium (TIGMIC)"/>
            <person name="Jia N."/>
            <person name="Wang J."/>
            <person name="Shi W."/>
            <person name="Du L."/>
            <person name="Sun Y."/>
            <person name="Zhan W."/>
            <person name="Jiang J.F."/>
            <person name="Wang Q."/>
            <person name="Zhang B."/>
            <person name="Ji P."/>
            <person name="Bell-Sakyi L."/>
            <person name="Cui X.M."/>
            <person name="Yuan T.T."/>
            <person name="Jiang B.G."/>
            <person name="Yang W.F."/>
            <person name="Lam T.T."/>
            <person name="Chang Q.C."/>
            <person name="Ding S.J."/>
            <person name="Wang X.J."/>
            <person name="Zhu J.G."/>
            <person name="Ruan X.D."/>
            <person name="Zhao L."/>
            <person name="Wei J.T."/>
            <person name="Ye R.Z."/>
            <person name="Que T.C."/>
            <person name="Du C.H."/>
            <person name="Zhou Y.H."/>
            <person name="Cheng J.X."/>
            <person name="Dai P.F."/>
            <person name="Guo W.B."/>
            <person name="Han X.H."/>
            <person name="Huang E.J."/>
            <person name="Li L.F."/>
            <person name="Wei W."/>
            <person name="Gao Y.C."/>
            <person name="Liu J.Z."/>
            <person name="Shao H.Z."/>
            <person name="Wang X."/>
            <person name="Wang C.C."/>
            <person name="Yang T.C."/>
            <person name="Huo Q.B."/>
            <person name="Li W."/>
            <person name="Chen H.Y."/>
            <person name="Chen S.E."/>
            <person name="Zhou L.G."/>
            <person name="Ni X.B."/>
            <person name="Tian J.H."/>
            <person name="Sheng Y."/>
            <person name="Liu T."/>
            <person name="Pan Y.S."/>
            <person name="Xia L.Y."/>
            <person name="Li J."/>
            <person name="Zhao F."/>
            <person name="Cao W.C."/>
        </authorList>
    </citation>
    <scope>NUCLEOTIDE SEQUENCE [LARGE SCALE GENOMIC DNA]</scope>
    <source>
        <strain evidence="2">HaeL-2018</strain>
    </source>
</reference>
<organism evidence="2 3">
    <name type="scientific">Haemaphysalis longicornis</name>
    <name type="common">Bush tick</name>
    <dbReference type="NCBI Taxonomy" id="44386"/>
    <lineage>
        <taxon>Eukaryota</taxon>
        <taxon>Metazoa</taxon>
        <taxon>Ecdysozoa</taxon>
        <taxon>Arthropoda</taxon>
        <taxon>Chelicerata</taxon>
        <taxon>Arachnida</taxon>
        <taxon>Acari</taxon>
        <taxon>Parasitiformes</taxon>
        <taxon>Ixodida</taxon>
        <taxon>Ixodoidea</taxon>
        <taxon>Ixodidae</taxon>
        <taxon>Haemaphysalinae</taxon>
        <taxon>Haemaphysalis</taxon>
    </lineage>
</organism>
<protein>
    <recommendedName>
        <fullName evidence="1">Endonuclease/exonuclease/phosphatase domain-containing protein</fullName>
    </recommendedName>
</protein>